<keyword evidence="3" id="KW-1185">Reference proteome</keyword>
<name>A0A7R9BJ17_9CRUS</name>
<keyword evidence="1" id="KW-0812">Transmembrane</keyword>
<proteinExistence type="predicted"/>
<keyword evidence="1" id="KW-0472">Membrane</keyword>
<evidence type="ECO:0000313" key="3">
    <source>
        <dbReference type="Proteomes" id="UP000678499"/>
    </source>
</evidence>
<dbReference type="EMBL" id="OA882320">
    <property type="protein sequence ID" value="CAD7274695.1"/>
    <property type="molecule type" value="Genomic_DNA"/>
</dbReference>
<accession>A0A7R9BJ17</accession>
<reference evidence="2" key="1">
    <citation type="submission" date="2020-11" db="EMBL/GenBank/DDBJ databases">
        <authorList>
            <person name="Tran Van P."/>
        </authorList>
    </citation>
    <scope>NUCLEOTIDE SEQUENCE</scope>
</reference>
<gene>
    <name evidence="2" type="ORF">NMOB1V02_LOCUS2518</name>
</gene>
<dbReference type="EMBL" id="CAJPEX010000283">
    <property type="protein sequence ID" value="CAG0914847.1"/>
    <property type="molecule type" value="Genomic_DNA"/>
</dbReference>
<evidence type="ECO:0000256" key="1">
    <source>
        <dbReference type="SAM" id="Phobius"/>
    </source>
</evidence>
<dbReference type="OrthoDB" id="1932925at2759"/>
<dbReference type="Proteomes" id="UP000678499">
    <property type="component" value="Unassembled WGS sequence"/>
</dbReference>
<keyword evidence="1" id="KW-1133">Transmembrane helix</keyword>
<sequence length="918" mass="105837">MRKRRKLLNLARMQRHLDLSLKTVTGILLTMIVIQLVLIYLHGTDSCKWLLTTGHLLSSLEWKPFGCRMHWYSLDDITACSSALTRVNNDGTLKMLQIVIWGDSRNRMTFNSLLDNLGKFCLDRIFHEGEYYRDEDKFLEMLFGWDPFLEFFPDFPGKVVPEIVIAGDALWYMAAWDGALQSTAIPGFKRCLRKWATKARKHANTTTFIWKLQYLIRDDWVPPITTKFPFISNPRMKEFNAAAIEVLTREFPEIIIWSSSESLITSLMTKGFLTHRDAAHTKFASEEYEAQIVWNLVCNKVLESSTGNDLCCNKGFGHSTFAVLPIIMSLLLLTVSLAVIRSALKWLLQTGHLTSDLRWQPCGCSMHWYSPKEAAICMNESLKLSQGNYIGFSGDSRVRNLYNVFVHMFGQWQLDWHIHANSSFHSDPLTVEFIWRSFASGVWGFPQRDEYPFEPTLIIVGSGLWYVEPENMRGKETTAFRRDLLHWIANLTRWTDPDSTLIIWKFASGLSHRHIPPPSFPVNTNAIMAEINSIAKELLSPIPNIIVWDNGIRVTAELKRVNRVIWRDYAHETVGVSDVETQMILNIYCNELMQFIDGTCCTTGLKNVLKGRRNVAGMINSHVTVKQVLCMIVFPYCVFLELMLVQRRMSDARDTCELLLQTGKFVKNIWTPRGCSMHIYSASEMKQCLRISANQTKKINYIGFIGDSRARDAYQLFAGHLTSDRRRSVMQTDLSTYDKESKTLIKFLWRPYLYQNSNFPQVKPLLNQPDLIVASGGAWYMMEFWNMKGADMVAFRKQMASWLNKMASRYPSSVILWKLQVQPSDTIKPPPGHKNITDAHFQAFNKIAQQTVESFNNDRILVWSNTRLIKRGIRGSLKHLDRDYLHPAHSLLEMEVQMERVAGDSRTQSWRDSSLKEP</sequence>
<protein>
    <submittedName>
        <fullName evidence="2">Uncharacterized protein</fullName>
    </submittedName>
</protein>
<evidence type="ECO:0000313" key="2">
    <source>
        <dbReference type="EMBL" id="CAD7274695.1"/>
    </source>
</evidence>
<dbReference type="AlphaFoldDB" id="A0A7R9BJ17"/>
<feature type="transmembrane region" description="Helical" evidence="1">
    <location>
        <begin position="21"/>
        <end position="41"/>
    </location>
</feature>
<organism evidence="2">
    <name type="scientific">Notodromas monacha</name>
    <dbReference type="NCBI Taxonomy" id="399045"/>
    <lineage>
        <taxon>Eukaryota</taxon>
        <taxon>Metazoa</taxon>
        <taxon>Ecdysozoa</taxon>
        <taxon>Arthropoda</taxon>
        <taxon>Crustacea</taxon>
        <taxon>Oligostraca</taxon>
        <taxon>Ostracoda</taxon>
        <taxon>Podocopa</taxon>
        <taxon>Podocopida</taxon>
        <taxon>Cypridocopina</taxon>
        <taxon>Cypridoidea</taxon>
        <taxon>Cyprididae</taxon>
        <taxon>Notodromas</taxon>
    </lineage>
</organism>